<proteinExistence type="predicted"/>
<reference evidence="3" key="1">
    <citation type="journal article" date="2019" name="Int. J. Syst. Evol. Microbiol.">
        <title>The Global Catalogue of Microorganisms (GCM) 10K type strain sequencing project: providing services to taxonomists for standard genome sequencing and annotation.</title>
        <authorList>
            <consortium name="The Broad Institute Genomics Platform"/>
            <consortium name="The Broad Institute Genome Sequencing Center for Infectious Disease"/>
            <person name="Wu L."/>
            <person name="Ma J."/>
        </authorList>
    </citation>
    <scope>NUCLEOTIDE SEQUENCE [LARGE SCALE GENOMIC DNA]</scope>
    <source>
        <strain evidence="3">JCM 9458</strain>
    </source>
</reference>
<feature type="transmembrane region" description="Helical" evidence="1">
    <location>
        <begin position="75"/>
        <end position="93"/>
    </location>
</feature>
<protein>
    <recommendedName>
        <fullName evidence="4">DUF3040 domain-containing protein</fullName>
    </recommendedName>
</protein>
<evidence type="ECO:0000313" key="3">
    <source>
        <dbReference type="Proteomes" id="UP001501676"/>
    </source>
</evidence>
<accession>A0ABP6T085</accession>
<comment type="caution">
    <text evidence="2">The sequence shown here is derived from an EMBL/GenBank/DDBJ whole genome shotgun (WGS) entry which is preliminary data.</text>
</comment>
<evidence type="ECO:0000256" key="1">
    <source>
        <dbReference type="SAM" id="Phobius"/>
    </source>
</evidence>
<name>A0ABP6T085_9ACTN</name>
<sequence length="128" mass="14450">MTSRARALARAAREAEAERLRREAERRARRRAILTAPWRAVRRVAGIHPAEPRRRGLFRRGRTGKLRTRRDRAQVAAIVMGLLVALVIVFVTIDSWALRIGAAVLALLLAPVLLALTRTDYSRSVHRS</sequence>
<organism evidence="2 3">
    <name type="scientific">Cryptosporangium minutisporangium</name>
    <dbReference type="NCBI Taxonomy" id="113569"/>
    <lineage>
        <taxon>Bacteria</taxon>
        <taxon>Bacillati</taxon>
        <taxon>Actinomycetota</taxon>
        <taxon>Actinomycetes</taxon>
        <taxon>Cryptosporangiales</taxon>
        <taxon>Cryptosporangiaceae</taxon>
        <taxon>Cryptosporangium</taxon>
    </lineage>
</organism>
<keyword evidence="1" id="KW-1133">Transmembrane helix</keyword>
<evidence type="ECO:0000313" key="2">
    <source>
        <dbReference type="EMBL" id="GAA3389882.1"/>
    </source>
</evidence>
<dbReference type="RefSeq" id="WP_345729846.1">
    <property type="nucleotide sequence ID" value="NZ_BAAAYN010000026.1"/>
</dbReference>
<keyword evidence="3" id="KW-1185">Reference proteome</keyword>
<feature type="transmembrane region" description="Helical" evidence="1">
    <location>
        <begin position="99"/>
        <end position="117"/>
    </location>
</feature>
<gene>
    <name evidence="2" type="ORF">GCM10020369_41740</name>
</gene>
<evidence type="ECO:0008006" key="4">
    <source>
        <dbReference type="Google" id="ProtNLM"/>
    </source>
</evidence>
<dbReference type="EMBL" id="BAAAYN010000026">
    <property type="protein sequence ID" value="GAA3389882.1"/>
    <property type="molecule type" value="Genomic_DNA"/>
</dbReference>
<keyword evidence="1" id="KW-0472">Membrane</keyword>
<keyword evidence="1" id="KW-0812">Transmembrane</keyword>
<dbReference type="Proteomes" id="UP001501676">
    <property type="component" value="Unassembled WGS sequence"/>
</dbReference>